<dbReference type="PROSITE" id="PS51257">
    <property type="entry name" value="PROKAR_LIPOPROTEIN"/>
    <property type="match status" value="1"/>
</dbReference>
<accession>A0A381SC38</accession>
<dbReference type="EMBL" id="UINC01002864">
    <property type="protein sequence ID" value="SVA01059.1"/>
    <property type="molecule type" value="Genomic_DNA"/>
</dbReference>
<dbReference type="AlphaFoldDB" id="A0A381SC38"/>
<evidence type="ECO:0008006" key="2">
    <source>
        <dbReference type="Google" id="ProtNLM"/>
    </source>
</evidence>
<dbReference type="PANTHER" id="PTHR37946">
    <property type="entry name" value="SLL1969 PROTEIN"/>
    <property type="match status" value="1"/>
</dbReference>
<dbReference type="Pfam" id="PF02089">
    <property type="entry name" value="Palm_thioest"/>
    <property type="match status" value="1"/>
</dbReference>
<dbReference type="Gene3D" id="3.40.50.1820">
    <property type="entry name" value="alpha/beta hydrolase"/>
    <property type="match status" value="1"/>
</dbReference>
<dbReference type="SUPFAM" id="SSF53474">
    <property type="entry name" value="alpha/beta-Hydrolases"/>
    <property type="match status" value="1"/>
</dbReference>
<proteinExistence type="predicted"/>
<evidence type="ECO:0000313" key="1">
    <source>
        <dbReference type="EMBL" id="SVA01059.1"/>
    </source>
</evidence>
<sequence>MMTRKLLATVTCALLWILSGCSPPPPDGAESVIVVHGLGRTSASMTILVSRLKNAGFRVVNFGYPSTSEPMEALVDRLQAEVGRCCEGEAETVHFVTHSMGGVLVRSYLDRQPEAHQGRVVMLSPPNQGSEIIDAFADSPLLQRFVGPAGSSLGTDSAGMASQLGPVRFGLGIVTGDRSMNPLASWLIPGPDDGKVAVDRARVEGATDFIVVSATHTFIMNRRDVAEEVVHFLRNGQFEREDQ</sequence>
<protein>
    <recommendedName>
        <fullName evidence="2">AB hydrolase-1 domain-containing protein</fullName>
    </recommendedName>
</protein>
<name>A0A381SC38_9ZZZZ</name>
<organism evidence="1">
    <name type="scientific">marine metagenome</name>
    <dbReference type="NCBI Taxonomy" id="408172"/>
    <lineage>
        <taxon>unclassified sequences</taxon>
        <taxon>metagenomes</taxon>
        <taxon>ecological metagenomes</taxon>
    </lineage>
</organism>
<reference evidence="1" key="1">
    <citation type="submission" date="2018-05" db="EMBL/GenBank/DDBJ databases">
        <authorList>
            <person name="Lanie J.A."/>
            <person name="Ng W.-L."/>
            <person name="Kazmierczak K.M."/>
            <person name="Andrzejewski T.M."/>
            <person name="Davidsen T.M."/>
            <person name="Wayne K.J."/>
            <person name="Tettelin H."/>
            <person name="Glass J.I."/>
            <person name="Rusch D."/>
            <person name="Podicherti R."/>
            <person name="Tsui H.-C.T."/>
            <person name="Winkler M.E."/>
        </authorList>
    </citation>
    <scope>NUCLEOTIDE SEQUENCE</scope>
</reference>
<dbReference type="PANTHER" id="PTHR37946:SF1">
    <property type="entry name" value="SLL1969 PROTEIN"/>
    <property type="match status" value="1"/>
</dbReference>
<gene>
    <name evidence="1" type="ORF">METZ01_LOCUS53913</name>
</gene>
<dbReference type="InterPro" id="IPR029058">
    <property type="entry name" value="AB_hydrolase_fold"/>
</dbReference>